<evidence type="ECO:0000313" key="3">
    <source>
        <dbReference type="EMBL" id="TGZ50520.1"/>
    </source>
</evidence>
<comment type="caution">
    <text evidence="3">The sequence shown here is derived from an EMBL/GenBank/DDBJ whole genome shotgun (WGS) entry which is preliminary data.</text>
</comment>
<feature type="region of interest" description="Disordered" evidence="2">
    <location>
        <begin position="1006"/>
        <end position="1041"/>
    </location>
</feature>
<proteinExistence type="predicted"/>
<dbReference type="Proteomes" id="UP000310200">
    <property type="component" value="Unassembled WGS sequence"/>
</dbReference>
<dbReference type="EMBL" id="QBLH01001966">
    <property type="protein sequence ID" value="TGZ50520.1"/>
    <property type="molecule type" value="Genomic_DNA"/>
</dbReference>
<dbReference type="PANTHER" id="PTHR18911:SF5">
    <property type="entry name" value="COILED-COIL DOMAIN-CONTAINING PROTEIN 186"/>
    <property type="match status" value="1"/>
</dbReference>
<feature type="coiled-coil region" evidence="1">
    <location>
        <begin position="823"/>
        <end position="881"/>
    </location>
</feature>
<dbReference type="AlphaFoldDB" id="A0A4S2KM07"/>
<sequence length="1190" mass="136505">MGESLDPFGDETDFAAVEHDRVDSPTRHDVRLLEGMTMQDNISQVRSDRCGSNMFESKSDSALSRRNGREIRSNCSTDNISLPITFEEDKSVADVPNTKLQACQLSSSESRLSYDDESLRHSRCTSASLPAIASLDSYLVSNQVSAFEKNVLTRRNVATACTDEEETLFNRLNEMKNPLSDSQCSINEKTVKACQSDRMEDECEKNYLKERIAEGDVSETKQFCKETIDSRLRVNDNETANERNQTEVDVCKKNGPSSTPTLSIDARGSISRPTLADDSKLVKMSLLTNPMNIMQSNVQLLNKSRNFLNFITEKSTNIMEKALLPQNLALKYNHMSKSIETDAAGFCTDNAYPSTNVTSGLDTDSATSRTSTTDCTVKQNHEKSEDNLDSVMKNEKEANPFACTQENKTYDGPEEQLLHNNLENEISDEKKYHVLKNNDRLDCDVIDERVKRDVSSAEADENKSFLQTDELYDVPYKEDSSDFSALADSNILKYGSLEHPLYLALLKDYTSLKFEHSKLKKMEYLKKLNRSNSSLRETETSTDALILQVENLEKTVNKLTADLSTSLDTQEALKKECAAVNKEKEDMVMRYVTSEKQLIDIQRVRDSTERKVKELLKDQELLQGKLRQAQGERTRICNILDGKCRGVTDLQKEVENLKEDVKLKEIKLKWTQTKLKTEMESQKDTQQKLDKALMKINDMKEECEQIRRETQESFRKFQQSEENKAVTLDQQLKEHQARLILERHVTEDKETLRLQLQKELEALKSKQQNLIEENKKLSLRVQEYEKVRLNNENDLNVYKRQVQEYEKVRLNNENDLSDLRIVADQRQQQITELLNQVSQLETLKLQLQHKEEYMVSTEEKLLQLQSSNEELLSDMQACRQKEANMLDFTQKLTDTNVRLQSEFIAIQTKTNHLESEQGPLRECINELTGRIKTLEEDLMQERKKRREECEILAKHVAEQTQLAQNFAQKLEDSQGENAVLKRKHQASIKELTRELQQCRKKLETFEVTSPSNSLDNASRTGSNTSLAGDTSNGALSDNNGSDHINSIDLNKQVLMDRIIKLQNINVKRAEKLDFLKGHTQILLEDIQKKEKIIQNYILHQNFGALTCNERDKCKAELARRGGIMASVYNHRVSDENMTLELSLEINQKLQAVLEDALLKNITLKDNIDTLGKEIAKLHLKMEHQQKQIDN</sequence>
<gene>
    <name evidence="3" type="ORF">DBV15_05231</name>
</gene>
<dbReference type="STRING" id="300112.A0A4S2KM07"/>
<evidence type="ECO:0000256" key="2">
    <source>
        <dbReference type="SAM" id="MobiDB-lite"/>
    </source>
</evidence>
<protein>
    <recommendedName>
        <fullName evidence="5">Coiled-coil domain-containing protein 186</fullName>
    </recommendedName>
</protein>
<keyword evidence="4" id="KW-1185">Reference proteome</keyword>
<feature type="coiled-coil region" evidence="1">
    <location>
        <begin position="535"/>
        <end position="569"/>
    </location>
</feature>
<keyword evidence="1" id="KW-0175">Coiled coil</keyword>
<evidence type="ECO:0000256" key="1">
    <source>
        <dbReference type="SAM" id="Coils"/>
    </source>
</evidence>
<organism evidence="3 4">
    <name type="scientific">Temnothorax longispinosus</name>
    <dbReference type="NCBI Taxonomy" id="300112"/>
    <lineage>
        <taxon>Eukaryota</taxon>
        <taxon>Metazoa</taxon>
        <taxon>Ecdysozoa</taxon>
        <taxon>Arthropoda</taxon>
        <taxon>Hexapoda</taxon>
        <taxon>Insecta</taxon>
        <taxon>Pterygota</taxon>
        <taxon>Neoptera</taxon>
        <taxon>Endopterygota</taxon>
        <taxon>Hymenoptera</taxon>
        <taxon>Apocrita</taxon>
        <taxon>Aculeata</taxon>
        <taxon>Formicoidea</taxon>
        <taxon>Formicidae</taxon>
        <taxon>Myrmicinae</taxon>
        <taxon>Temnothorax</taxon>
    </lineage>
</organism>
<dbReference type="PANTHER" id="PTHR18911">
    <property type="entry name" value="CTCL TUMOR ANTIGEN HD-CL-01"/>
    <property type="match status" value="1"/>
</dbReference>
<name>A0A4S2KM07_9HYME</name>
<evidence type="ECO:0008006" key="5">
    <source>
        <dbReference type="Google" id="ProtNLM"/>
    </source>
</evidence>
<dbReference type="GO" id="GO:0031267">
    <property type="term" value="F:small GTPase binding"/>
    <property type="evidence" value="ECO:0007669"/>
    <property type="project" value="TreeGrafter"/>
</dbReference>
<accession>A0A4S2KM07</accession>
<dbReference type="InterPro" id="IPR038830">
    <property type="entry name" value="CCDC186"/>
</dbReference>
<reference evidence="3 4" key="1">
    <citation type="journal article" date="2019" name="Philos. Trans. R. Soc. Lond., B, Biol. Sci.">
        <title>Ant behaviour and brain gene expression of defending hosts depend on the ecological success of the intruding social parasite.</title>
        <authorList>
            <person name="Kaur R."/>
            <person name="Stoldt M."/>
            <person name="Jongepier E."/>
            <person name="Feldmeyer B."/>
            <person name="Menzel F."/>
            <person name="Bornberg-Bauer E."/>
            <person name="Foitzik S."/>
        </authorList>
    </citation>
    <scope>NUCLEOTIDE SEQUENCE [LARGE SCALE GENOMIC DNA]</scope>
    <source>
        <tissue evidence="3">Whole body</tissue>
    </source>
</reference>
<dbReference type="GO" id="GO:0005802">
    <property type="term" value="C:trans-Golgi network"/>
    <property type="evidence" value="ECO:0007669"/>
    <property type="project" value="TreeGrafter"/>
</dbReference>
<evidence type="ECO:0000313" key="4">
    <source>
        <dbReference type="Proteomes" id="UP000310200"/>
    </source>
</evidence>
<feature type="coiled-coil region" evidence="1">
    <location>
        <begin position="598"/>
        <end position="787"/>
    </location>
</feature>
<dbReference type="GO" id="GO:0099518">
    <property type="term" value="P:vesicle cytoskeletal trafficking"/>
    <property type="evidence" value="ECO:0007669"/>
    <property type="project" value="TreeGrafter"/>
</dbReference>